<gene>
    <name evidence="3" type="ORF">Dsi01nite_018200</name>
</gene>
<sequence>MTDRSRWGQWAGVSAVAAGMALATVLVPPLIAPDHRPAPSSPPASPTASGSRAPAATGNAPGVFAPIVIEAEDPGNLLTGGAAVTACATCHGGARVRYLCFTCTLVVRTTLPTGGTRTVTVGYEVDGPRSVRVSVNGAPARTFQVTGSEWTTPRSFQFTADLPAGALRLTLFNDETPAPDIDVVTVS</sequence>
<comment type="caution">
    <text evidence="3">The sequence shown here is derived from an EMBL/GenBank/DDBJ whole genome shotgun (WGS) entry which is preliminary data.</text>
</comment>
<evidence type="ECO:0000313" key="3">
    <source>
        <dbReference type="EMBL" id="GIG43779.1"/>
    </source>
</evidence>
<feature type="region of interest" description="Disordered" evidence="1">
    <location>
        <begin position="33"/>
        <end position="56"/>
    </location>
</feature>
<keyword evidence="2" id="KW-1133">Transmembrane helix</keyword>
<feature type="compositionally biased region" description="Low complexity" evidence="1">
    <location>
        <begin position="46"/>
        <end position="56"/>
    </location>
</feature>
<protein>
    <recommendedName>
        <fullName evidence="5">CBM6 domain-containing protein</fullName>
    </recommendedName>
</protein>
<dbReference type="AlphaFoldDB" id="A0A919U5X0"/>
<keyword evidence="2" id="KW-0812">Transmembrane</keyword>
<keyword evidence="2" id="KW-0472">Membrane</keyword>
<name>A0A919U5X0_9ACTN</name>
<dbReference type="EMBL" id="BONQ01000026">
    <property type="protein sequence ID" value="GIG43779.1"/>
    <property type="molecule type" value="Genomic_DNA"/>
</dbReference>
<feature type="transmembrane region" description="Helical" evidence="2">
    <location>
        <begin position="12"/>
        <end position="31"/>
    </location>
</feature>
<reference evidence="3" key="1">
    <citation type="submission" date="2021-01" db="EMBL/GenBank/DDBJ databases">
        <title>Whole genome shotgun sequence of Dactylosporangium siamense NBRC 106093.</title>
        <authorList>
            <person name="Komaki H."/>
            <person name="Tamura T."/>
        </authorList>
    </citation>
    <scope>NUCLEOTIDE SEQUENCE</scope>
    <source>
        <strain evidence="3">NBRC 106093</strain>
    </source>
</reference>
<proteinExistence type="predicted"/>
<evidence type="ECO:0008006" key="5">
    <source>
        <dbReference type="Google" id="ProtNLM"/>
    </source>
</evidence>
<accession>A0A919U5X0</accession>
<dbReference type="Gene3D" id="2.60.120.260">
    <property type="entry name" value="Galactose-binding domain-like"/>
    <property type="match status" value="1"/>
</dbReference>
<evidence type="ECO:0000313" key="4">
    <source>
        <dbReference type="Proteomes" id="UP000660611"/>
    </source>
</evidence>
<evidence type="ECO:0000256" key="2">
    <source>
        <dbReference type="SAM" id="Phobius"/>
    </source>
</evidence>
<dbReference type="Proteomes" id="UP000660611">
    <property type="component" value="Unassembled WGS sequence"/>
</dbReference>
<dbReference type="RefSeq" id="WP_203845627.1">
    <property type="nucleotide sequence ID" value="NZ_BAAAVW010000006.1"/>
</dbReference>
<dbReference type="SUPFAM" id="SSF49785">
    <property type="entry name" value="Galactose-binding domain-like"/>
    <property type="match status" value="1"/>
</dbReference>
<dbReference type="InterPro" id="IPR008979">
    <property type="entry name" value="Galactose-bd-like_sf"/>
</dbReference>
<keyword evidence="4" id="KW-1185">Reference proteome</keyword>
<organism evidence="3 4">
    <name type="scientific">Dactylosporangium siamense</name>
    <dbReference type="NCBI Taxonomy" id="685454"/>
    <lineage>
        <taxon>Bacteria</taxon>
        <taxon>Bacillati</taxon>
        <taxon>Actinomycetota</taxon>
        <taxon>Actinomycetes</taxon>
        <taxon>Micromonosporales</taxon>
        <taxon>Micromonosporaceae</taxon>
        <taxon>Dactylosporangium</taxon>
    </lineage>
</organism>
<evidence type="ECO:0000256" key="1">
    <source>
        <dbReference type="SAM" id="MobiDB-lite"/>
    </source>
</evidence>